<name>A0A0H5CXC7_9RHOB</name>
<protein>
    <submittedName>
        <fullName evidence="2">Uncharacterized protein</fullName>
    </submittedName>
</protein>
<evidence type="ECO:0000313" key="3">
    <source>
        <dbReference type="Proteomes" id="UP000043764"/>
    </source>
</evidence>
<dbReference type="AlphaFoldDB" id="A0A0H5CXC7"/>
<dbReference type="EMBL" id="CVRL01000001">
    <property type="protein sequence ID" value="CRL09253.1"/>
    <property type="molecule type" value="Genomic_DNA"/>
</dbReference>
<keyword evidence="3" id="KW-1185">Reference proteome</keyword>
<evidence type="ECO:0000256" key="1">
    <source>
        <dbReference type="SAM" id="MobiDB-lite"/>
    </source>
</evidence>
<organism evidence="2 3">
    <name type="scientific">Phaeobacter italicus</name>
    <dbReference type="NCBI Taxonomy" id="481446"/>
    <lineage>
        <taxon>Bacteria</taxon>
        <taxon>Pseudomonadati</taxon>
        <taxon>Pseudomonadota</taxon>
        <taxon>Alphaproteobacteria</taxon>
        <taxon>Rhodobacterales</taxon>
        <taxon>Roseobacteraceae</taxon>
        <taxon>Phaeobacter</taxon>
    </lineage>
</organism>
<dbReference type="RefSeq" id="WP_050672256.1">
    <property type="nucleotide sequence ID" value="NZ_CVRL01000001.1"/>
</dbReference>
<sequence length="104" mass="12102">MTELGPDQQPSRNPEKRSHETKLRMKDHIEILSVQLDEQKCELENRRSYPPQGYRYMVKGNSAGDSKHTILVSQNDRRIEELQGLIDQEEAIIDDLKAILERAE</sequence>
<dbReference type="Proteomes" id="UP000043764">
    <property type="component" value="Unassembled WGS sequence"/>
</dbReference>
<feature type="compositionally biased region" description="Basic and acidic residues" evidence="1">
    <location>
        <begin position="13"/>
        <end position="24"/>
    </location>
</feature>
<accession>A0A0H5CXC7</accession>
<evidence type="ECO:0000313" key="2">
    <source>
        <dbReference type="EMBL" id="CRL09253.1"/>
    </source>
</evidence>
<feature type="region of interest" description="Disordered" evidence="1">
    <location>
        <begin position="1"/>
        <end position="24"/>
    </location>
</feature>
<gene>
    <name evidence="2" type="ORF">NIT7321_00082</name>
</gene>
<reference evidence="3" key="1">
    <citation type="submission" date="2015-05" db="EMBL/GenBank/DDBJ databases">
        <authorList>
            <person name="Rodrigo-Torres Lidia"/>
            <person name="Arahal R.David."/>
        </authorList>
    </citation>
    <scope>NUCLEOTIDE SEQUENCE [LARGE SCALE GENOMIC DNA]</scope>
    <source>
        <strain evidence="3">CECT 7321</strain>
    </source>
</reference>
<proteinExistence type="predicted"/>